<reference evidence="1 2" key="1">
    <citation type="submission" date="2018-04" db="EMBL/GenBank/DDBJ databases">
        <title>Whole genome sequencing of Morganella morganii AR_0133.</title>
        <authorList>
            <person name="Conlan S."/>
            <person name="Thomas P.J."/>
            <person name="Mullikin J."/>
            <person name="Frank K.M."/>
            <person name="Segre J.A."/>
        </authorList>
    </citation>
    <scope>NUCLEOTIDE SEQUENCE [LARGE SCALE GENOMIC DNA]</scope>
    <source>
        <strain evidence="1 2">AR_0133</strain>
    </source>
</reference>
<sequence>MPERGVLWVFFQNHLRFGKQPPGSAPVLSRHYITARGSGKQEGRKNRYVRRGRKLVYVVSLY</sequence>
<accession>A0AAU8ZL68</accession>
<name>A0AAU8ZL68_MORMO</name>
<proteinExistence type="predicted"/>
<dbReference type="EMBL" id="CP028956">
    <property type="protein sequence ID" value="AWC93623.1"/>
    <property type="molecule type" value="Genomic_DNA"/>
</dbReference>
<evidence type="ECO:0000313" key="2">
    <source>
        <dbReference type="Proteomes" id="UP000244682"/>
    </source>
</evidence>
<gene>
    <name evidence="1" type="ORF">AM380_08280</name>
</gene>
<dbReference type="Proteomes" id="UP000244682">
    <property type="component" value="Chromosome"/>
</dbReference>
<evidence type="ECO:0000313" key="1">
    <source>
        <dbReference type="EMBL" id="AWC93623.1"/>
    </source>
</evidence>
<organism evidence="1 2">
    <name type="scientific">Morganella morganii</name>
    <name type="common">Proteus morganii</name>
    <dbReference type="NCBI Taxonomy" id="582"/>
    <lineage>
        <taxon>Bacteria</taxon>
        <taxon>Pseudomonadati</taxon>
        <taxon>Pseudomonadota</taxon>
        <taxon>Gammaproteobacteria</taxon>
        <taxon>Enterobacterales</taxon>
        <taxon>Morganellaceae</taxon>
        <taxon>Morganella</taxon>
    </lineage>
</organism>
<protein>
    <submittedName>
        <fullName evidence="1">Uncharacterized protein</fullName>
    </submittedName>
</protein>
<dbReference type="AlphaFoldDB" id="A0AAU8ZL68"/>